<evidence type="ECO:0000259" key="6">
    <source>
        <dbReference type="Pfam" id="PF02350"/>
    </source>
</evidence>
<dbReference type="EMBL" id="NGUP01000001">
    <property type="protein sequence ID" value="OWS71207.1"/>
    <property type="molecule type" value="Genomic_DNA"/>
</dbReference>
<reference evidence="7 8" key="1">
    <citation type="submission" date="2017-05" db="EMBL/GenBank/DDBJ databases">
        <title>Genome of Polynucleobacter sp. MWH-Feld-100.</title>
        <authorList>
            <person name="Hahn M.W."/>
        </authorList>
    </citation>
    <scope>NUCLEOTIDE SEQUENCE [LARGE SCALE GENOMIC DNA]</scope>
    <source>
        <strain evidence="7 8">MWH-Feld-100</strain>
    </source>
</reference>
<dbReference type="PANTHER" id="PTHR43174">
    <property type="entry name" value="UDP-N-ACETYLGLUCOSAMINE 2-EPIMERASE"/>
    <property type="match status" value="1"/>
</dbReference>
<sequence>MVPVIKALKAVPTLEIKVCVTGQHRQMLDQVLNLFDIKPDIDLNIMKPSQTLSDITASILLGLNAVFADHRPDLLLVHGDTTSACAAALAAYYFQIPVGHVEAGLRTGDINSPWPEEGSRQIIGRLSSLHFAPTKSCKANLMNEGISESKIYVTGNTVIDSLLITLNGLNKSKEQLSNIKSELEKISPEVLERSDDWKSGKRKLILITGHRRENFGDGVLNLCSALTQLTAAHEDIDFVYPVHMNPNIHKVVNSELHGVGNIFLIPPLDYLIFVYLMSLSHIIITDSGGIQEEAPSLGKPVLVMRDSTERPEAIEAGTAKLIGMRAANIVSAVKELLVYPDSYSTMSNASNPYGDGTTGKQIAEIIANYALKKEENEFK</sequence>
<evidence type="ECO:0000256" key="1">
    <source>
        <dbReference type="ARBA" id="ARBA00023235"/>
    </source>
</evidence>
<dbReference type="GO" id="GO:0008761">
    <property type="term" value="F:UDP-N-acetylglucosamine 2-epimerase activity"/>
    <property type="evidence" value="ECO:0007669"/>
    <property type="project" value="UniProtKB-EC"/>
</dbReference>
<comment type="catalytic activity">
    <reaction evidence="2">
        <text>UDP-N-acetyl-alpha-D-glucosamine = UDP-N-acetyl-alpha-D-mannosamine</text>
        <dbReference type="Rhea" id="RHEA:17213"/>
        <dbReference type="ChEBI" id="CHEBI:57705"/>
        <dbReference type="ChEBI" id="CHEBI:68623"/>
        <dbReference type="EC" id="5.1.3.14"/>
    </reaction>
</comment>
<dbReference type="InterPro" id="IPR003331">
    <property type="entry name" value="UDP_GlcNAc_Epimerase_2_dom"/>
</dbReference>
<dbReference type="Pfam" id="PF02350">
    <property type="entry name" value="Epimerase_2"/>
    <property type="match status" value="1"/>
</dbReference>
<proteinExistence type="inferred from homology"/>
<evidence type="ECO:0000256" key="3">
    <source>
        <dbReference type="ARBA" id="ARBA00038209"/>
    </source>
</evidence>
<keyword evidence="8" id="KW-1185">Reference proteome</keyword>
<dbReference type="EC" id="5.1.3.14" evidence="4"/>
<dbReference type="SUPFAM" id="SSF53756">
    <property type="entry name" value="UDP-Glycosyltransferase/glycogen phosphorylase"/>
    <property type="match status" value="1"/>
</dbReference>
<name>A0A254Q8G2_9BURK</name>
<dbReference type="NCBIfam" id="TIGR00236">
    <property type="entry name" value="wecB"/>
    <property type="match status" value="1"/>
</dbReference>
<keyword evidence="1 5" id="KW-0413">Isomerase</keyword>
<dbReference type="Proteomes" id="UP000197528">
    <property type="component" value="Unassembled WGS sequence"/>
</dbReference>
<evidence type="ECO:0000256" key="5">
    <source>
        <dbReference type="RuleBase" id="RU003513"/>
    </source>
</evidence>
<evidence type="ECO:0000313" key="7">
    <source>
        <dbReference type="EMBL" id="OWS71207.1"/>
    </source>
</evidence>
<dbReference type="OrthoDB" id="9803238at2"/>
<evidence type="ECO:0000256" key="2">
    <source>
        <dbReference type="ARBA" id="ARBA00036080"/>
    </source>
</evidence>
<dbReference type="AlphaFoldDB" id="A0A254Q8G2"/>
<accession>A0A254Q8G2</accession>
<feature type="domain" description="UDP-N-acetylglucosamine 2-epimerase" evidence="6">
    <location>
        <begin position="6"/>
        <end position="366"/>
    </location>
</feature>
<organism evidence="7 8">
    <name type="scientific">Polynucleobacter campilacus</name>
    <dbReference type="NCBI Taxonomy" id="1743163"/>
    <lineage>
        <taxon>Bacteria</taxon>
        <taxon>Pseudomonadati</taxon>
        <taxon>Pseudomonadota</taxon>
        <taxon>Betaproteobacteria</taxon>
        <taxon>Burkholderiales</taxon>
        <taxon>Burkholderiaceae</taxon>
        <taxon>Polynucleobacter</taxon>
    </lineage>
</organism>
<gene>
    <name evidence="7" type="ORF">CBI31_00105</name>
</gene>
<comment type="similarity">
    <text evidence="3 5">Belongs to the UDP-N-acetylglucosamine 2-epimerase family.</text>
</comment>
<evidence type="ECO:0000256" key="4">
    <source>
        <dbReference type="ARBA" id="ARBA00038858"/>
    </source>
</evidence>
<dbReference type="InterPro" id="IPR029767">
    <property type="entry name" value="WecB-like"/>
</dbReference>
<dbReference type="PANTHER" id="PTHR43174:SF2">
    <property type="entry name" value="UDP-N-ACETYLGLUCOSAMINE 2-EPIMERASE"/>
    <property type="match status" value="1"/>
</dbReference>
<protein>
    <recommendedName>
        <fullName evidence="4">UDP-N-acetylglucosamine 2-epimerase (non-hydrolyzing)</fullName>
        <ecNumber evidence="4">5.1.3.14</ecNumber>
    </recommendedName>
</protein>
<dbReference type="CDD" id="cd03786">
    <property type="entry name" value="GTB_UDP-GlcNAc_2-Epimerase"/>
    <property type="match status" value="1"/>
</dbReference>
<dbReference type="Gene3D" id="3.40.50.2000">
    <property type="entry name" value="Glycogen Phosphorylase B"/>
    <property type="match status" value="2"/>
</dbReference>
<evidence type="ECO:0000313" key="8">
    <source>
        <dbReference type="Proteomes" id="UP000197528"/>
    </source>
</evidence>
<comment type="caution">
    <text evidence="7">The sequence shown here is derived from an EMBL/GenBank/DDBJ whole genome shotgun (WGS) entry which is preliminary data.</text>
</comment>